<evidence type="ECO:0000313" key="2">
    <source>
        <dbReference type="EMBL" id="KAJ3554745.1"/>
    </source>
</evidence>
<dbReference type="AlphaFoldDB" id="A0A9W8N4V2"/>
<proteinExistence type="predicted"/>
<gene>
    <name evidence="2" type="ORF">NPX13_g10531</name>
</gene>
<feature type="region of interest" description="Disordered" evidence="1">
    <location>
        <begin position="1"/>
        <end position="27"/>
    </location>
</feature>
<dbReference type="Proteomes" id="UP001148614">
    <property type="component" value="Unassembled WGS sequence"/>
</dbReference>
<organism evidence="2 3">
    <name type="scientific">Xylaria arbuscula</name>
    <dbReference type="NCBI Taxonomy" id="114810"/>
    <lineage>
        <taxon>Eukaryota</taxon>
        <taxon>Fungi</taxon>
        <taxon>Dikarya</taxon>
        <taxon>Ascomycota</taxon>
        <taxon>Pezizomycotina</taxon>
        <taxon>Sordariomycetes</taxon>
        <taxon>Xylariomycetidae</taxon>
        <taxon>Xylariales</taxon>
        <taxon>Xylariaceae</taxon>
        <taxon>Xylaria</taxon>
    </lineage>
</organism>
<name>A0A9W8N4V2_9PEZI</name>
<sequence>MSSSNHTANEVSCGLADADPTGGNFVSVRADPAEEEFALTQRSSIRPSFRRDKNAINLTESITDLSYNSMRL</sequence>
<evidence type="ECO:0000313" key="3">
    <source>
        <dbReference type="Proteomes" id="UP001148614"/>
    </source>
</evidence>
<accession>A0A9W8N4V2</accession>
<reference evidence="2" key="1">
    <citation type="submission" date="2022-07" db="EMBL/GenBank/DDBJ databases">
        <title>Genome Sequence of Xylaria arbuscula.</title>
        <authorList>
            <person name="Buettner E."/>
        </authorList>
    </citation>
    <scope>NUCLEOTIDE SEQUENCE</scope>
    <source>
        <strain evidence="2">VT107</strain>
    </source>
</reference>
<feature type="compositionally biased region" description="Polar residues" evidence="1">
    <location>
        <begin position="1"/>
        <end position="10"/>
    </location>
</feature>
<keyword evidence="3" id="KW-1185">Reference proteome</keyword>
<comment type="caution">
    <text evidence="2">The sequence shown here is derived from an EMBL/GenBank/DDBJ whole genome shotgun (WGS) entry which is preliminary data.</text>
</comment>
<protein>
    <submittedName>
        <fullName evidence="2">Uncharacterized protein</fullName>
    </submittedName>
</protein>
<dbReference type="EMBL" id="JANPWZ010003011">
    <property type="protein sequence ID" value="KAJ3554745.1"/>
    <property type="molecule type" value="Genomic_DNA"/>
</dbReference>
<evidence type="ECO:0000256" key="1">
    <source>
        <dbReference type="SAM" id="MobiDB-lite"/>
    </source>
</evidence>